<comment type="subcellular location">
    <subcellularLocation>
        <location evidence="1">Membrane</location>
        <topology evidence="1">Multi-pass membrane protein</topology>
    </subcellularLocation>
</comment>
<evidence type="ECO:0000259" key="11">
    <source>
        <dbReference type="PROSITE" id="PS50262"/>
    </source>
</evidence>
<dbReference type="Gene3D" id="1.20.1070.10">
    <property type="entry name" value="Rhodopsin 7-helix transmembrane proteins"/>
    <property type="match status" value="1"/>
</dbReference>
<evidence type="ECO:0000256" key="8">
    <source>
        <dbReference type="ARBA" id="ARBA00023224"/>
    </source>
</evidence>
<feature type="region of interest" description="Disordered" evidence="9">
    <location>
        <begin position="402"/>
        <end position="423"/>
    </location>
</feature>
<keyword evidence="5" id="KW-0297">G-protein coupled receptor</keyword>
<dbReference type="InterPro" id="IPR000276">
    <property type="entry name" value="GPCR_Rhodpsn"/>
</dbReference>
<dbReference type="EMBL" id="CAXLJM020000035">
    <property type="protein sequence ID" value="CAL8103951.1"/>
    <property type="molecule type" value="Genomic_DNA"/>
</dbReference>
<evidence type="ECO:0000256" key="5">
    <source>
        <dbReference type="ARBA" id="ARBA00023040"/>
    </source>
</evidence>
<feature type="domain" description="G-protein coupled receptors family 1 profile" evidence="11">
    <location>
        <begin position="103"/>
        <end position="378"/>
    </location>
</feature>
<sequence length="453" mass="51102">MDAPIFLHHHHLHNDVVEGVTESSSFEMGDTTASFEVEDGVSDNVVGATSANFSVIVQSDGGLFGFSENFSNVSSSDENERIGVDNEPVFIYMYILSVGGYIVNATLFATICCRQKFRRATNYLLANLCISSILFLMAVNLRIFERTHGPVWTYTSLNCVAWSILRRIPQALASLTIVAISCDRSQAARNLVTRPCSTDMTRKILRIWIIAILTTLPRGLLYRYTPDVETSVVVYKCAPVAVGPHGIFNFLYAFFHLVSIFMLPMCILICDIYSTVQKIVFLKSRQTPVNHPDNNHHLHHQDSSQNTQLHKKQLQLLRNSCLFAALFLVCWLPWGVYQNLGDLPKSIVSPEFRYTVLMHFKTMRYLPFTVTAFLPLLLVIATYDANTFSLLRKCLGMKERGTPGGENYRPNDAHQQTAPPITSAGRGRRMELAHNRPRSMIVYVNNVRNNDPV</sequence>
<comment type="similarity">
    <text evidence="2">Belongs to the G-protein coupled receptor 1 family.</text>
</comment>
<dbReference type="SUPFAM" id="SSF81321">
    <property type="entry name" value="Family A G protein-coupled receptor-like"/>
    <property type="match status" value="1"/>
</dbReference>
<organism evidence="12 13">
    <name type="scientific">Orchesella dallaii</name>
    <dbReference type="NCBI Taxonomy" id="48710"/>
    <lineage>
        <taxon>Eukaryota</taxon>
        <taxon>Metazoa</taxon>
        <taxon>Ecdysozoa</taxon>
        <taxon>Arthropoda</taxon>
        <taxon>Hexapoda</taxon>
        <taxon>Collembola</taxon>
        <taxon>Entomobryomorpha</taxon>
        <taxon>Entomobryoidea</taxon>
        <taxon>Orchesellidae</taxon>
        <taxon>Orchesellinae</taxon>
        <taxon>Orchesella</taxon>
    </lineage>
</organism>
<dbReference type="PRINTS" id="PR00237">
    <property type="entry name" value="GPCRRHODOPSN"/>
</dbReference>
<feature type="transmembrane region" description="Helical" evidence="10">
    <location>
        <begin position="164"/>
        <end position="183"/>
    </location>
</feature>
<dbReference type="PROSITE" id="PS50262">
    <property type="entry name" value="G_PROTEIN_RECEP_F1_2"/>
    <property type="match status" value="1"/>
</dbReference>
<keyword evidence="6 10" id="KW-0472">Membrane</keyword>
<dbReference type="PANTHER" id="PTHR24238:SF57">
    <property type="entry name" value="G-PROTEIN COUPLED RECEPTOR 83"/>
    <property type="match status" value="1"/>
</dbReference>
<evidence type="ECO:0000256" key="6">
    <source>
        <dbReference type="ARBA" id="ARBA00023136"/>
    </source>
</evidence>
<feature type="transmembrane region" description="Helical" evidence="10">
    <location>
        <begin position="365"/>
        <end position="383"/>
    </location>
</feature>
<keyword evidence="4 10" id="KW-1133">Transmembrane helix</keyword>
<evidence type="ECO:0000256" key="3">
    <source>
        <dbReference type="ARBA" id="ARBA00022692"/>
    </source>
</evidence>
<dbReference type="Pfam" id="PF00001">
    <property type="entry name" value="7tm_1"/>
    <property type="match status" value="1"/>
</dbReference>
<reference evidence="12 13" key="1">
    <citation type="submission" date="2024-08" db="EMBL/GenBank/DDBJ databases">
        <authorList>
            <person name="Cucini C."/>
            <person name="Frati F."/>
        </authorList>
    </citation>
    <scope>NUCLEOTIDE SEQUENCE [LARGE SCALE GENOMIC DNA]</scope>
</reference>
<keyword evidence="13" id="KW-1185">Reference proteome</keyword>
<evidence type="ECO:0000256" key="9">
    <source>
        <dbReference type="SAM" id="MobiDB-lite"/>
    </source>
</evidence>
<accession>A0ABP1QIX6</accession>
<feature type="transmembrane region" description="Helical" evidence="10">
    <location>
        <begin position="316"/>
        <end position="334"/>
    </location>
</feature>
<evidence type="ECO:0000256" key="2">
    <source>
        <dbReference type="ARBA" id="ARBA00010663"/>
    </source>
</evidence>
<keyword evidence="8" id="KW-0807">Transducer</keyword>
<name>A0ABP1QIX6_9HEXA</name>
<dbReference type="CDD" id="cd00637">
    <property type="entry name" value="7tm_classA_rhodopsin-like"/>
    <property type="match status" value="1"/>
</dbReference>
<comment type="caution">
    <text evidence="12">The sequence shown here is derived from an EMBL/GenBank/DDBJ whole genome shotgun (WGS) entry which is preliminary data.</text>
</comment>
<feature type="transmembrane region" description="Helical" evidence="10">
    <location>
        <begin position="123"/>
        <end position="144"/>
    </location>
</feature>
<evidence type="ECO:0000313" key="13">
    <source>
        <dbReference type="Proteomes" id="UP001642540"/>
    </source>
</evidence>
<keyword evidence="7" id="KW-0675">Receptor</keyword>
<evidence type="ECO:0000256" key="1">
    <source>
        <dbReference type="ARBA" id="ARBA00004141"/>
    </source>
</evidence>
<keyword evidence="3 10" id="KW-0812">Transmembrane</keyword>
<feature type="transmembrane region" description="Helical" evidence="10">
    <location>
        <begin position="89"/>
        <end position="111"/>
    </location>
</feature>
<dbReference type="PANTHER" id="PTHR24238">
    <property type="entry name" value="G-PROTEIN COUPLED RECEPTOR"/>
    <property type="match status" value="1"/>
</dbReference>
<dbReference type="InterPro" id="IPR017452">
    <property type="entry name" value="GPCR_Rhodpsn_7TM"/>
</dbReference>
<evidence type="ECO:0000256" key="10">
    <source>
        <dbReference type="SAM" id="Phobius"/>
    </source>
</evidence>
<protein>
    <recommendedName>
        <fullName evidence="11">G-protein coupled receptors family 1 profile domain-containing protein</fullName>
    </recommendedName>
</protein>
<feature type="transmembrane region" description="Helical" evidence="10">
    <location>
        <begin position="204"/>
        <end position="224"/>
    </location>
</feature>
<proteinExistence type="inferred from homology"/>
<evidence type="ECO:0000256" key="4">
    <source>
        <dbReference type="ARBA" id="ARBA00022989"/>
    </source>
</evidence>
<gene>
    <name evidence="12" type="ORF">ODALV1_LOCUS11606</name>
</gene>
<dbReference type="Proteomes" id="UP001642540">
    <property type="component" value="Unassembled WGS sequence"/>
</dbReference>
<feature type="transmembrane region" description="Helical" evidence="10">
    <location>
        <begin position="250"/>
        <end position="276"/>
    </location>
</feature>
<evidence type="ECO:0000313" key="12">
    <source>
        <dbReference type="EMBL" id="CAL8103951.1"/>
    </source>
</evidence>
<evidence type="ECO:0000256" key="7">
    <source>
        <dbReference type="ARBA" id="ARBA00023170"/>
    </source>
</evidence>